<feature type="compositionally biased region" description="Low complexity" evidence="6">
    <location>
        <begin position="641"/>
        <end position="686"/>
    </location>
</feature>
<dbReference type="EMBL" id="JBJJXI010000021">
    <property type="protein sequence ID" value="KAL3405165.1"/>
    <property type="molecule type" value="Genomic_DNA"/>
</dbReference>
<organism evidence="8 9">
    <name type="scientific">Trichogramma kaykai</name>
    <dbReference type="NCBI Taxonomy" id="54128"/>
    <lineage>
        <taxon>Eukaryota</taxon>
        <taxon>Metazoa</taxon>
        <taxon>Ecdysozoa</taxon>
        <taxon>Arthropoda</taxon>
        <taxon>Hexapoda</taxon>
        <taxon>Insecta</taxon>
        <taxon>Pterygota</taxon>
        <taxon>Neoptera</taxon>
        <taxon>Endopterygota</taxon>
        <taxon>Hymenoptera</taxon>
        <taxon>Apocrita</taxon>
        <taxon>Proctotrupomorpha</taxon>
        <taxon>Chalcidoidea</taxon>
        <taxon>Trichogrammatidae</taxon>
        <taxon>Trichogramma</taxon>
    </lineage>
</organism>
<feature type="compositionally biased region" description="Basic residues" evidence="6">
    <location>
        <begin position="498"/>
        <end position="514"/>
    </location>
</feature>
<dbReference type="SUPFAM" id="SSF57667">
    <property type="entry name" value="beta-beta-alpha zinc fingers"/>
    <property type="match status" value="1"/>
</dbReference>
<evidence type="ECO:0000256" key="2">
    <source>
        <dbReference type="ARBA" id="ARBA00022737"/>
    </source>
</evidence>
<evidence type="ECO:0000256" key="1">
    <source>
        <dbReference type="ARBA" id="ARBA00022723"/>
    </source>
</evidence>
<accession>A0ABD2XIS8</accession>
<evidence type="ECO:0000313" key="8">
    <source>
        <dbReference type="EMBL" id="KAL3405165.1"/>
    </source>
</evidence>
<reference evidence="8 9" key="1">
    <citation type="journal article" date="2024" name="bioRxiv">
        <title>A reference genome for Trichogramma kaykai: A tiny desert-dwelling parasitoid wasp with competing sex-ratio distorters.</title>
        <authorList>
            <person name="Culotta J."/>
            <person name="Lindsey A.R."/>
        </authorList>
    </citation>
    <scope>NUCLEOTIDE SEQUENCE [LARGE SCALE GENOMIC DNA]</scope>
    <source>
        <strain evidence="8 9">KSX58</strain>
    </source>
</reference>
<dbReference type="Pfam" id="PF00096">
    <property type="entry name" value="zf-C2H2"/>
    <property type="match status" value="1"/>
</dbReference>
<sequence length="708" mass="76494">MEMHHDNFYQLANQNPVTTIEAGSNDYYNILINATSVQNDDVSYLQGGQVHTRLASQDYQRETNNNKITALPPVSTITGSLGHLTTAGVIGRAGIRLQSASSLLESSGLVGGGNSVANLNFWTTDDVKSDSQQQQQQQQYGAGGSEVDRYCWTTTVVDADAFQQQPALGQNTDGSIYTLTVLENSEPSSMDGLDCRSPNSACVSDNWMRSNHLSDFESIFNMEDATAMSDHMSVAVGSVGANNVVVIAEPHQQHQQHQQVVADVGNGEHYPSSTQATTFASTTHSPARESGDNNNDWKLSDRNNAEEQQQQPQPQPQTEPQQEQTQQQQQQQQSTESADESLLRNALQGKIYPNSLAATCGSSPVLRLFAPVRAEPGTGIITRDLILSQLDLSSGVDCTPMESFCNLEPVCNSTSDQQQHQQPTVQQLVYTYDPSNDNLSTIAMTTDLVGAIVVQTPPQVTQDISTNAVMECQPIAEMEPNVSTNSNSSNSSSNNSGKSKKPARKYPRKPKAKGKANSNVAAGAAGGKNAANGVDGGNPASTDGSGAAVGSTGTTTGTTTGRRSVSPKNGRKERSLHYCHICIKGFKDKYSVNVHVRTHTGEKPFSCSTCNKCFRQKAHLAKHYQTHTGNGKNGNGRKRTNSPSSTVTSSVVQQQQSQQQQPRQQPQQPQPQQQQQQQQRQQVQTSDSVIYEATINEVASAETDNLDS</sequence>
<feature type="compositionally biased region" description="Low complexity" evidence="6">
    <location>
        <begin position="515"/>
        <end position="566"/>
    </location>
</feature>
<keyword evidence="4" id="KW-0862">Zinc</keyword>
<feature type="region of interest" description="Disordered" evidence="6">
    <location>
        <begin position="478"/>
        <end position="572"/>
    </location>
</feature>
<gene>
    <name evidence="8" type="ORF">TKK_002211</name>
</gene>
<dbReference type="SMART" id="SM00355">
    <property type="entry name" value="ZnF_C2H2"/>
    <property type="match status" value="2"/>
</dbReference>
<evidence type="ECO:0000256" key="4">
    <source>
        <dbReference type="ARBA" id="ARBA00022833"/>
    </source>
</evidence>
<dbReference type="Gene3D" id="3.30.160.60">
    <property type="entry name" value="Classic Zinc Finger"/>
    <property type="match status" value="2"/>
</dbReference>
<feature type="region of interest" description="Disordered" evidence="6">
    <location>
        <begin position="625"/>
        <end position="688"/>
    </location>
</feature>
<dbReference type="GO" id="GO:0006355">
    <property type="term" value="P:regulation of DNA-templated transcription"/>
    <property type="evidence" value="ECO:0007669"/>
    <property type="project" value="UniProtKB-ARBA"/>
</dbReference>
<dbReference type="PANTHER" id="PTHR24408">
    <property type="entry name" value="ZINC FINGER PROTEIN"/>
    <property type="match status" value="1"/>
</dbReference>
<evidence type="ECO:0000256" key="3">
    <source>
        <dbReference type="ARBA" id="ARBA00022771"/>
    </source>
</evidence>
<feature type="compositionally biased region" description="Low complexity" evidence="6">
    <location>
        <begin position="306"/>
        <end position="333"/>
    </location>
</feature>
<dbReference type="GO" id="GO:0008270">
    <property type="term" value="F:zinc ion binding"/>
    <property type="evidence" value="ECO:0007669"/>
    <property type="project" value="UniProtKB-KW"/>
</dbReference>
<dbReference type="PROSITE" id="PS00028">
    <property type="entry name" value="ZINC_FINGER_C2H2_1"/>
    <property type="match status" value="2"/>
</dbReference>
<dbReference type="PROSITE" id="PS50157">
    <property type="entry name" value="ZINC_FINGER_C2H2_2"/>
    <property type="match status" value="2"/>
</dbReference>
<feature type="domain" description="C2H2-type" evidence="7">
    <location>
        <begin position="577"/>
        <end position="604"/>
    </location>
</feature>
<feature type="compositionally biased region" description="Low complexity" evidence="6">
    <location>
        <begin position="272"/>
        <end position="285"/>
    </location>
</feature>
<dbReference type="InterPro" id="IPR036236">
    <property type="entry name" value="Znf_C2H2_sf"/>
</dbReference>
<feature type="region of interest" description="Disordered" evidence="6">
    <location>
        <begin position="265"/>
        <end position="341"/>
    </location>
</feature>
<dbReference type="Proteomes" id="UP001627154">
    <property type="component" value="Unassembled WGS sequence"/>
</dbReference>
<dbReference type="InterPro" id="IPR013087">
    <property type="entry name" value="Znf_C2H2_type"/>
</dbReference>
<keyword evidence="1" id="KW-0479">Metal-binding</keyword>
<feature type="compositionally biased region" description="Low complexity" evidence="6">
    <location>
        <begin position="481"/>
        <end position="496"/>
    </location>
</feature>
<keyword evidence="9" id="KW-1185">Reference proteome</keyword>
<protein>
    <recommendedName>
        <fullName evidence="7">C2H2-type domain-containing protein</fullName>
    </recommendedName>
</protein>
<evidence type="ECO:0000313" key="9">
    <source>
        <dbReference type="Proteomes" id="UP001627154"/>
    </source>
</evidence>
<evidence type="ECO:0000256" key="5">
    <source>
        <dbReference type="PROSITE-ProRule" id="PRU00042"/>
    </source>
</evidence>
<comment type="caution">
    <text evidence="8">The sequence shown here is derived from an EMBL/GenBank/DDBJ whole genome shotgun (WGS) entry which is preliminary data.</text>
</comment>
<feature type="domain" description="C2H2-type" evidence="7">
    <location>
        <begin position="605"/>
        <end position="632"/>
    </location>
</feature>
<dbReference type="AlphaFoldDB" id="A0ABD2XIS8"/>
<dbReference type="PANTHER" id="PTHR24408:SF34">
    <property type="entry name" value="ZINC FINGER PROTEIN 672-RELATED"/>
    <property type="match status" value="1"/>
</dbReference>
<dbReference type="FunFam" id="3.30.160.60:FF:002343">
    <property type="entry name" value="Zinc finger protein 33A"/>
    <property type="match status" value="1"/>
</dbReference>
<keyword evidence="2" id="KW-0677">Repeat</keyword>
<evidence type="ECO:0000259" key="7">
    <source>
        <dbReference type="PROSITE" id="PS50157"/>
    </source>
</evidence>
<evidence type="ECO:0000256" key="6">
    <source>
        <dbReference type="SAM" id="MobiDB-lite"/>
    </source>
</evidence>
<proteinExistence type="predicted"/>
<keyword evidence="3 5" id="KW-0863">Zinc-finger</keyword>
<name>A0ABD2XIS8_9HYME</name>